<dbReference type="Proteomes" id="UP000281594">
    <property type="component" value="Unassembled WGS sequence"/>
</dbReference>
<name>A0A0A0N4P9_STRRN</name>
<protein>
    <submittedName>
        <fullName evidence="1">Uncharacterized protein</fullName>
    </submittedName>
</protein>
<accession>A0A0A0N4P9</accession>
<dbReference type="AlphaFoldDB" id="A0A0A0N4P9"/>
<organism evidence="1 2">
    <name type="scientific">Streptomyces rapamycinicus (strain ATCC 29253 / DSM 41530 / NRRL 5491 / AYB-994)</name>
    <name type="common">Streptomyces hygroscopicus (strain ATCC 29253)</name>
    <dbReference type="NCBI Taxonomy" id="1343740"/>
    <lineage>
        <taxon>Bacteria</taxon>
        <taxon>Bacillati</taxon>
        <taxon>Actinomycetota</taxon>
        <taxon>Actinomycetes</taxon>
        <taxon>Kitasatosporales</taxon>
        <taxon>Streptomycetaceae</taxon>
        <taxon>Streptomyces</taxon>
        <taxon>Streptomyces violaceusniger group</taxon>
    </lineage>
</organism>
<sequence>MGLLSWGFIAWQLMLSQVCEFLRAGVGSVDVIVGWIKR</sequence>
<gene>
    <name evidence="1" type="ORF">D3C57_143665</name>
</gene>
<proteinExistence type="predicted"/>
<evidence type="ECO:0000313" key="2">
    <source>
        <dbReference type="Proteomes" id="UP000281594"/>
    </source>
</evidence>
<comment type="caution">
    <text evidence="1">The sequence shown here is derived from an EMBL/GenBank/DDBJ whole genome shotgun (WGS) entry which is preliminary data.</text>
</comment>
<dbReference type="HOGENOM" id="CLU_3333712_0_0_11"/>
<dbReference type="EMBL" id="QYCY01000002">
    <property type="protein sequence ID" value="RLV76277.1"/>
    <property type="molecule type" value="Genomic_DNA"/>
</dbReference>
<evidence type="ECO:0000313" key="1">
    <source>
        <dbReference type="EMBL" id="RLV76277.1"/>
    </source>
</evidence>
<dbReference type="KEGG" id="src:M271_00050"/>
<reference evidence="1 2" key="1">
    <citation type="journal article" date="2018" name="J. Biol. Chem.">
        <title>Discovery of the actinoplanic acid pathway in Streptomyces rapamycinicus reveals a genetically conserved synergism with rapamycin.</title>
        <authorList>
            <person name="Mrak P."/>
            <person name="Krastel P."/>
            <person name="Pivk Lukancic P."/>
            <person name="Tao J."/>
            <person name="Pistorius D."/>
            <person name="Moore C.M."/>
        </authorList>
    </citation>
    <scope>NUCLEOTIDE SEQUENCE [LARGE SCALE GENOMIC DNA]</scope>
    <source>
        <strain evidence="1 2">NRRL 5491</strain>
    </source>
</reference>